<sequence>MAAADVLPYGLYSDAQVWDGKDLEAHPEEFIRTLSAEEIVEVDAALEINIPTPSTRSCPQKDPKRSLQGIWCQLASRFSHPQVQQRAPNHDLPRPKPDVPKSIVHIDPSERSKIFASAQNTDAQMYHSDASSDIVGLMAFSLPESGGESTVSSISTRNYFDRKGVWCNLGFEPRADFEQCWDPKRGGETHSLVLESTVPDRDPDYPPLTLEEREAFGGFQWIAEQYSLSTALEVGDIEWVNNLHHQHARRGYTESLSSPRHLLRVWLRDSEFSGDLPADMKNKFDAINALPPDFYPLDELEEDAKRRETGVFTAACKDETAQERLAKGESVGAKARCR</sequence>
<keyword evidence="1" id="KW-0560">Oxidoreductase</keyword>
<comment type="caution">
    <text evidence="4">The sequence shown here is derived from an EMBL/GenBank/DDBJ whole genome shotgun (WGS) entry which is preliminary data.</text>
</comment>
<dbReference type="Proteomes" id="UP000469558">
    <property type="component" value="Unassembled WGS sequence"/>
</dbReference>
<dbReference type="Gene3D" id="3.60.130.10">
    <property type="entry name" value="Clavaminate synthase-like"/>
    <property type="match status" value="1"/>
</dbReference>
<dbReference type="AlphaFoldDB" id="A0A8T9C4V6"/>
<keyword evidence="5" id="KW-1185">Reference proteome</keyword>
<dbReference type="Pfam" id="PF02668">
    <property type="entry name" value="TauD"/>
    <property type="match status" value="1"/>
</dbReference>
<evidence type="ECO:0000259" key="3">
    <source>
        <dbReference type="Pfam" id="PF02668"/>
    </source>
</evidence>
<evidence type="ECO:0000313" key="4">
    <source>
        <dbReference type="EMBL" id="TVY68927.1"/>
    </source>
</evidence>
<name>A0A8T9C4V6_9HELO</name>
<dbReference type="GO" id="GO:0016491">
    <property type="term" value="F:oxidoreductase activity"/>
    <property type="evidence" value="ECO:0007669"/>
    <property type="project" value="UniProtKB-KW"/>
</dbReference>
<evidence type="ECO:0000313" key="5">
    <source>
        <dbReference type="Proteomes" id="UP000469558"/>
    </source>
</evidence>
<organism evidence="4 5">
    <name type="scientific">Lachnellula suecica</name>
    <dbReference type="NCBI Taxonomy" id="602035"/>
    <lineage>
        <taxon>Eukaryota</taxon>
        <taxon>Fungi</taxon>
        <taxon>Dikarya</taxon>
        <taxon>Ascomycota</taxon>
        <taxon>Pezizomycotina</taxon>
        <taxon>Leotiomycetes</taxon>
        <taxon>Helotiales</taxon>
        <taxon>Lachnaceae</taxon>
        <taxon>Lachnellula</taxon>
    </lineage>
</organism>
<evidence type="ECO:0000256" key="1">
    <source>
        <dbReference type="ARBA" id="ARBA00023002"/>
    </source>
</evidence>
<reference evidence="4 5" key="1">
    <citation type="submission" date="2018-05" db="EMBL/GenBank/DDBJ databases">
        <title>Genome sequencing and assembly of the regulated plant pathogen Lachnellula willkommii and related sister species for the development of diagnostic species identification markers.</title>
        <authorList>
            <person name="Giroux E."/>
            <person name="Bilodeau G."/>
        </authorList>
    </citation>
    <scope>NUCLEOTIDE SEQUENCE [LARGE SCALE GENOMIC DNA]</scope>
    <source>
        <strain evidence="4 5">CBS 268.59</strain>
    </source>
</reference>
<dbReference type="EMBL" id="QGMK01001371">
    <property type="protein sequence ID" value="TVY68927.1"/>
    <property type="molecule type" value="Genomic_DNA"/>
</dbReference>
<evidence type="ECO:0000256" key="2">
    <source>
        <dbReference type="SAM" id="MobiDB-lite"/>
    </source>
</evidence>
<feature type="compositionally biased region" description="Basic and acidic residues" evidence="2">
    <location>
        <begin position="88"/>
        <end position="99"/>
    </location>
</feature>
<protein>
    <recommendedName>
        <fullName evidence="3">TauD/TfdA-like domain-containing protein</fullName>
    </recommendedName>
</protein>
<dbReference type="InterPro" id="IPR042098">
    <property type="entry name" value="TauD-like_sf"/>
</dbReference>
<feature type="region of interest" description="Disordered" evidence="2">
    <location>
        <begin position="80"/>
        <end position="100"/>
    </location>
</feature>
<dbReference type="SUPFAM" id="SSF51197">
    <property type="entry name" value="Clavaminate synthase-like"/>
    <property type="match status" value="1"/>
</dbReference>
<accession>A0A8T9C4V6</accession>
<proteinExistence type="predicted"/>
<gene>
    <name evidence="4" type="ORF">LSUE1_G004833</name>
</gene>
<feature type="domain" description="TauD/TfdA-like" evidence="3">
    <location>
        <begin position="209"/>
        <end position="266"/>
    </location>
</feature>
<dbReference type="OrthoDB" id="272271at2759"/>
<dbReference type="InterPro" id="IPR003819">
    <property type="entry name" value="TauD/TfdA-like"/>
</dbReference>